<keyword evidence="2" id="KW-0472">Membrane</keyword>
<comment type="similarity">
    <text evidence="1">Belongs to the peptidase C2 family.</text>
</comment>
<dbReference type="Gene3D" id="2.60.120.380">
    <property type="match status" value="1"/>
</dbReference>
<feature type="domain" description="Peptidase C2 calpain" evidence="3">
    <location>
        <begin position="30"/>
        <end position="231"/>
    </location>
</feature>
<dbReference type="GO" id="GO:0005737">
    <property type="term" value="C:cytoplasm"/>
    <property type="evidence" value="ECO:0007669"/>
    <property type="project" value="TreeGrafter"/>
</dbReference>
<dbReference type="EMBL" id="NHOQ01002481">
    <property type="protein sequence ID" value="PWA16370.1"/>
    <property type="molecule type" value="Genomic_DNA"/>
</dbReference>
<comment type="caution">
    <text evidence="4">The sequence shown here is derived from an EMBL/GenBank/DDBJ whole genome shotgun (WGS) entry which is preliminary data.</text>
</comment>
<dbReference type="Proteomes" id="UP000250572">
    <property type="component" value="Unassembled WGS sequence"/>
</dbReference>
<dbReference type="GO" id="GO:0004198">
    <property type="term" value="F:calcium-dependent cysteine-type endopeptidase activity"/>
    <property type="evidence" value="ECO:0007669"/>
    <property type="project" value="InterPro"/>
</dbReference>
<protein>
    <recommendedName>
        <fullName evidence="3">Peptidase C2 calpain domain-containing protein</fullName>
    </recommendedName>
</protein>
<dbReference type="PANTHER" id="PTHR10183:SF302">
    <property type="entry name" value="CALPAIN-14"/>
    <property type="match status" value="1"/>
</dbReference>
<organism evidence="4 5">
    <name type="scientific">Gambusia affinis</name>
    <name type="common">Western mosquitofish</name>
    <name type="synonym">Heterandria affinis</name>
    <dbReference type="NCBI Taxonomy" id="33528"/>
    <lineage>
        <taxon>Eukaryota</taxon>
        <taxon>Metazoa</taxon>
        <taxon>Chordata</taxon>
        <taxon>Craniata</taxon>
        <taxon>Vertebrata</taxon>
        <taxon>Euteleostomi</taxon>
        <taxon>Actinopterygii</taxon>
        <taxon>Neopterygii</taxon>
        <taxon>Teleostei</taxon>
        <taxon>Neoteleostei</taxon>
        <taxon>Acanthomorphata</taxon>
        <taxon>Ovalentaria</taxon>
        <taxon>Atherinomorphae</taxon>
        <taxon>Cyprinodontiformes</taxon>
        <taxon>Poeciliidae</taxon>
        <taxon>Poeciliinae</taxon>
        <taxon>Gambusia</taxon>
    </lineage>
</organism>
<keyword evidence="2" id="KW-0812">Transmembrane</keyword>
<evidence type="ECO:0000259" key="3">
    <source>
        <dbReference type="SMART" id="SM00720"/>
    </source>
</evidence>
<sequence>MSLQDFCGFYSDLDICSSSPDFIDGSPSHHWKSSSHEGRWVAGISAGGCMNNFGTKKKFKLKRKQHRPGPTLDRFNLLSDETFWTNPQYRVEVGGSDNRGEKNMLVSLMQKPDKRNRGLVQNLFIGFLVFEVSAVFLPPSMIHLMLSNTFHLLLFFKVPKEYKAVKGKFPTAFFGRNMPVARVDGYINAREVMQLMSLKPGEYLIVPSTFNPNKTASFILTVLSKAETRIQ</sequence>
<evidence type="ECO:0000313" key="5">
    <source>
        <dbReference type="Proteomes" id="UP000250572"/>
    </source>
</evidence>
<evidence type="ECO:0000256" key="1">
    <source>
        <dbReference type="ARBA" id="ARBA00007623"/>
    </source>
</evidence>
<reference evidence="4 5" key="1">
    <citation type="journal article" date="2018" name="G3 (Bethesda)">
        <title>A High-Quality Reference Genome for the Invasive Mosquitofish Gambusia affinis Using a Chicago Library.</title>
        <authorList>
            <person name="Hoffberg S.L."/>
            <person name="Troendle N.J."/>
            <person name="Glenn T.C."/>
            <person name="Mahmud O."/>
            <person name="Louha S."/>
            <person name="Chalopin D."/>
            <person name="Bennetzen J.L."/>
            <person name="Mauricio R."/>
        </authorList>
    </citation>
    <scope>NUCLEOTIDE SEQUENCE [LARGE SCALE GENOMIC DNA]</scope>
    <source>
        <strain evidence="4">NE01/NJP1002.9</strain>
        <tissue evidence="4">Muscle</tissue>
    </source>
</reference>
<dbReference type="InterPro" id="IPR022683">
    <property type="entry name" value="Calpain_III"/>
</dbReference>
<dbReference type="InterPro" id="IPR022684">
    <property type="entry name" value="Calpain_cysteine_protease"/>
</dbReference>
<proteinExistence type="inferred from homology"/>
<dbReference type="Pfam" id="PF01067">
    <property type="entry name" value="Calpain_III"/>
    <property type="match status" value="1"/>
</dbReference>
<accession>A0A315UXV3</accession>
<dbReference type="SMART" id="SM00720">
    <property type="entry name" value="calpain_III"/>
    <property type="match status" value="1"/>
</dbReference>
<gene>
    <name evidence="4" type="ORF">CCH79_00004318</name>
</gene>
<keyword evidence="2" id="KW-1133">Transmembrane helix</keyword>
<keyword evidence="5" id="KW-1185">Reference proteome</keyword>
<dbReference type="InterPro" id="IPR022682">
    <property type="entry name" value="Calpain_domain_III"/>
</dbReference>
<dbReference type="AlphaFoldDB" id="A0A315UXV3"/>
<evidence type="ECO:0000256" key="2">
    <source>
        <dbReference type="SAM" id="Phobius"/>
    </source>
</evidence>
<name>A0A315UXV3_GAMAF</name>
<dbReference type="SUPFAM" id="SSF49758">
    <property type="entry name" value="Calpain large subunit, middle domain (domain III)"/>
    <property type="match status" value="1"/>
</dbReference>
<feature type="transmembrane region" description="Helical" evidence="2">
    <location>
        <begin position="119"/>
        <end position="136"/>
    </location>
</feature>
<dbReference type="InterPro" id="IPR036213">
    <property type="entry name" value="Calpain_III_sf"/>
</dbReference>
<evidence type="ECO:0000313" key="4">
    <source>
        <dbReference type="EMBL" id="PWA16370.1"/>
    </source>
</evidence>
<dbReference type="GO" id="GO:0006508">
    <property type="term" value="P:proteolysis"/>
    <property type="evidence" value="ECO:0007669"/>
    <property type="project" value="InterPro"/>
</dbReference>
<dbReference type="PANTHER" id="PTHR10183">
    <property type="entry name" value="CALPAIN"/>
    <property type="match status" value="1"/>
</dbReference>